<dbReference type="InterPro" id="IPR050378">
    <property type="entry name" value="Metallo-dep_Hydrolases_sf"/>
</dbReference>
<dbReference type="InterPro" id="IPR013108">
    <property type="entry name" value="Amidohydro_3"/>
</dbReference>
<dbReference type="Gene3D" id="2.30.40.10">
    <property type="entry name" value="Urease, subunit C, domain 1"/>
    <property type="match status" value="1"/>
</dbReference>
<dbReference type="RefSeq" id="WP_310920941.1">
    <property type="nucleotide sequence ID" value="NZ_JAMQON010000005.1"/>
</dbReference>
<gene>
    <name evidence="3" type="ORF">NDI56_17195</name>
</gene>
<dbReference type="CDD" id="cd01297">
    <property type="entry name" value="D-aminoacylase"/>
    <property type="match status" value="1"/>
</dbReference>
<dbReference type="InterPro" id="IPR023100">
    <property type="entry name" value="D-aminoacylase_insert_dom_sf"/>
</dbReference>
<comment type="caution">
    <text evidence="3">The sequence shown here is derived from an EMBL/GenBank/DDBJ whole genome shotgun (WGS) entry which is preliminary data.</text>
</comment>
<dbReference type="PANTHER" id="PTHR11647:SF1">
    <property type="entry name" value="COLLAPSIN RESPONSE MEDIATOR PROTEIN"/>
    <property type="match status" value="1"/>
</dbReference>
<evidence type="ECO:0000256" key="1">
    <source>
        <dbReference type="SAM" id="MobiDB-lite"/>
    </source>
</evidence>
<proteinExistence type="predicted"/>
<dbReference type="Pfam" id="PF07969">
    <property type="entry name" value="Amidohydro_3"/>
    <property type="match status" value="1"/>
</dbReference>
<dbReference type="Gene3D" id="3.20.20.140">
    <property type="entry name" value="Metal-dependent hydrolases"/>
    <property type="match status" value="1"/>
</dbReference>
<evidence type="ECO:0000313" key="3">
    <source>
        <dbReference type="EMBL" id="MDS0261138.1"/>
    </source>
</evidence>
<organism evidence="3 4">
    <name type="scientific">Haloarcula saliterrae</name>
    <dbReference type="NCBI Taxonomy" id="2950534"/>
    <lineage>
        <taxon>Archaea</taxon>
        <taxon>Methanobacteriati</taxon>
        <taxon>Methanobacteriota</taxon>
        <taxon>Stenosarchaea group</taxon>
        <taxon>Halobacteria</taxon>
        <taxon>Halobacteriales</taxon>
        <taxon>Haloarculaceae</taxon>
        <taxon>Haloarcula</taxon>
    </lineage>
</organism>
<dbReference type="Gene3D" id="3.30.1490.130">
    <property type="entry name" value="D-aminoacylase. Domain 3"/>
    <property type="match status" value="1"/>
</dbReference>
<feature type="region of interest" description="Disordered" evidence="1">
    <location>
        <begin position="1"/>
        <end position="23"/>
    </location>
</feature>
<dbReference type="PANTHER" id="PTHR11647">
    <property type="entry name" value="HYDRANTOINASE/DIHYDROPYRIMIDINASE FAMILY MEMBER"/>
    <property type="match status" value="1"/>
</dbReference>
<dbReference type="InterPro" id="IPR011059">
    <property type="entry name" value="Metal-dep_hydrolase_composite"/>
</dbReference>
<name>A0ABU2FGR5_9EURY</name>
<dbReference type="InterPro" id="IPR032466">
    <property type="entry name" value="Metal_Hydrolase"/>
</dbReference>
<sequence>MEDGTITQVGRQSQTAPDATETVDADGSVLCPGFIDTHSHSDLEVFADPVLEPKVRQGITTEIVGQDGFSAGPLSRDKTGEWEDHLSGMNGRLDDDWEWGCLGAYLDAIEANSCGPNVATLVGHGTVRYETLGMTDREPTPAELEEMAALVAGALEDGAIGFSTGLVYPPQVHATTGEVRRLARELAAFDRPFVAHIRNESVDIWEALEEFIRIGSRESIPLHLSHFKLAFAPQHGKARRAIGVLKSARERGVDITADQYPYTAGSTKLGEVLPAWVHADGPEGVIESLQTEADRARIRAHLEARLDDWDRVVVTSVASTRNQAAIGETIAAIARERGTTPETAIMDLLVEERLEVGKITYMLHEDDVRSILQYGGACIATDGLLGGNPHPRTYGTYPRVLGHYVRDENLLPLEAAVQMMTALPARAMGMQTKGLVRPGMDADLLVFDPVAVRSNATFEQPRQYPDGIEHVLVNGSFVVREEAITGSLPGSVIRA</sequence>
<evidence type="ECO:0000259" key="2">
    <source>
        <dbReference type="Pfam" id="PF07969"/>
    </source>
</evidence>
<protein>
    <submittedName>
        <fullName evidence="3">Amidohydrolase family protein</fullName>
    </submittedName>
</protein>
<keyword evidence="4" id="KW-1185">Reference proteome</keyword>
<feature type="compositionally biased region" description="Polar residues" evidence="1">
    <location>
        <begin position="1"/>
        <end position="17"/>
    </location>
</feature>
<accession>A0ABU2FGR5</accession>
<reference evidence="3 4" key="1">
    <citation type="submission" date="2022-06" db="EMBL/GenBank/DDBJ databases">
        <title>Haloarcula sp. a new haloarchaeum isolate from saline soil.</title>
        <authorList>
            <person name="Strakova D."/>
            <person name="Galisteo C."/>
            <person name="Sanchez-Porro C."/>
            <person name="Ventosa A."/>
        </authorList>
    </citation>
    <scope>NUCLEOTIDE SEQUENCE [LARGE SCALE GENOMIC DNA]</scope>
    <source>
        <strain evidence="3 4">S1CR25-12</strain>
    </source>
</reference>
<dbReference type="SUPFAM" id="SSF51556">
    <property type="entry name" value="Metallo-dependent hydrolases"/>
    <property type="match status" value="1"/>
</dbReference>
<feature type="domain" description="Amidohydrolase 3" evidence="2">
    <location>
        <begin position="21"/>
        <end position="479"/>
    </location>
</feature>
<evidence type="ECO:0000313" key="4">
    <source>
        <dbReference type="Proteomes" id="UP001259659"/>
    </source>
</evidence>
<dbReference type="SUPFAM" id="SSF51338">
    <property type="entry name" value="Composite domain of metallo-dependent hydrolases"/>
    <property type="match status" value="2"/>
</dbReference>
<dbReference type="Proteomes" id="UP001259659">
    <property type="component" value="Unassembled WGS sequence"/>
</dbReference>
<dbReference type="EMBL" id="JAMQON010000005">
    <property type="protein sequence ID" value="MDS0261138.1"/>
    <property type="molecule type" value="Genomic_DNA"/>
</dbReference>